<evidence type="ECO:0000256" key="3">
    <source>
        <dbReference type="ARBA" id="ARBA00017473"/>
    </source>
</evidence>
<dbReference type="GO" id="GO:0019288">
    <property type="term" value="P:isopentenyl diphosphate biosynthetic process, methylerythritol 4-phosphate pathway"/>
    <property type="evidence" value="ECO:0007669"/>
    <property type="project" value="UniProtKB-UniRule"/>
</dbReference>
<dbReference type="SUPFAM" id="SSF54211">
    <property type="entry name" value="Ribosomal protein S5 domain 2-like"/>
    <property type="match status" value="1"/>
</dbReference>
<feature type="binding site" evidence="9">
    <location>
        <begin position="139"/>
        <end position="149"/>
    </location>
    <ligand>
        <name>ATP</name>
        <dbReference type="ChEBI" id="CHEBI:30616"/>
    </ligand>
</feature>
<dbReference type="InterPro" id="IPR004424">
    <property type="entry name" value="IspE"/>
</dbReference>
<evidence type="ECO:0000259" key="11">
    <source>
        <dbReference type="Pfam" id="PF08544"/>
    </source>
</evidence>
<keyword evidence="7 9" id="KW-0067">ATP-binding</keyword>
<gene>
    <name evidence="9 12" type="primary">ispE</name>
    <name evidence="12" type="ORF">V7x_48340</name>
</gene>
<evidence type="ECO:0000256" key="4">
    <source>
        <dbReference type="ARBA" id="ARBA00022679"/>
    </source>
</evidence>
<dbReference type="EC" id="2.7.1.148" evidence="2 9"/>
<dbReference type="InterPro" id="IPR014721">
    <property type="entry name" value="Ribsml_uS5_D2-typ_fold_subgr"/>
</dbReference>
<dbReference type="RefSeq" id="WP_146415769.1">
    <property type="nucleotide sequence ID" value="NZ_SJPZ01000002.1"/>
</dbReference>
<name>A0A5C6FRH8_9PLAN</name>
<evidence type="ECO:0000256" key="6">
    <source>
        <dbReference type="ARBA" id="ARBA00022777"/>
    </source>
</evidence>
<comment type="pathway">
    <text evidence="9">Isoprenoid biosynthesis; isopentenyl diphosphate biosynthesis via DXP pathway; isopentenyl diphosphate from 1-deoxy-D-xylulose 5-phosphate: step 3/6.</text>
</comment>
<dbReference type="UniPathway" id="UPA00056">
    <property type="reaction ID" value="UER00094"/>
</dbReference>
<feature type="domain" description="GHMP kinase C-terminal" evidence="11">
    <location>
        <begin position="276"/>
        <end position="342"/>
    </location>
</feature>
<comment type="caution">
    <text evidence="12">The sequence shown here is derived from an EMBL/GenBank/DDBJ whole genome shotgun (WGS) entry which is preliminary data.</text>
</comment>
<organism evidence="12 13">
    <name type="scientific">Crateriforma conspicua</name>
    <dbReference type="NCBI Taxonomy" id="2527996"/>
    <lineage>
        <taxon>Bacteria</taxon>
        <taxon>Pseudomonadati</taxon>
        <taxon>Planctomycetota</taxon>
        <taxon>Planctomycetia</taxon>
        <taxon>Planctomycetales</taxon>
        <taxon>Planctomycetaceae</taxon>
        <taxon>Crateriforma</taxon>
    </lineage>
</organism>
<dbReference type="AlphaFoldDB" id="A0A5C6FRH8"/>
<keyword evidence="9" id="KW-0414">Isoprene biosynthesis</keyword>
<evidence type="ECO:0000256" key="9">
    <source>
        <dbReference type="HAMAP-Rule" id="MF_00061"/>
    </source>
</evidence>
<evidence type="ECO:0000256" key="1">
    <source>
        <dbReference type="ARBA" id="ARBA00009684"/>
    </source>
</evidence>
<dbReference type="InterPro" id="IPR020568">
    <property type="entry name" value="Ribosomal_Su5_D2-typ_SF"/>
</dbReference>
<dbReference type="Gene3D" id="3.30.230.10">
    <property type="match status" value="1"/>
</dbReference>
<comment type="similarity">
    <text evidence="1 9">Belongs to the GHMP kinase family. IspE subfamily.</text>
</comment>
<keyword evidence="5 9" id="KW-0547">Nucleotide-binding</keyword>
<accession>A0A5C6FRH8</accession>
<evidence type="ECO:0000313" key="12">
    <source>
        <dbReference type="EMBL" id="TWU63096.1"/>
    </source>
</evidence>
<dbReference type="GO" id="GO:0016114">
    <property type="term" value="P:terpenoid biosynthetic process"/>
    <property type="evidence" value="ECO:0007669"/>
    <property type="project" value="InterPro"/>
</dbReference>
<reference evidence="12 13" key="1">
    <citation type="submission" date="2019-02" db="EMBL/GenBank/DDBJ databases">
        <title>Deep-cultivation of Planctomycetes and their phenomic and genomic characterization uncovers novel biology.</title>
        <authorList>
            <person name="Wiegand S."/>
            <person name="Jogler M."/>
            <person name="Boedeker C."/>
            <person name="Pinto D."/>
            <person name="Vollmers J."/>
            <person name="Rivas-Marin E."/>
            <person name="Kohn T."/>
            <person name="Peeters S.H."/>
            <person name="Heuer A."/>
            <person name="Rast P."/>
            <person name="Oberbeckmann S."/>
            <person name="Bunk B."/>
            <person name="Jeske O."/>
            <person name="Meyerdierks A."/>
            <person name="Storesund J.E."/>
            <person name="Kallscheuer N."/>
            <person name="Luecker S."/>
            <person name="Lage O.M."/>
            <person name="Pohl T."/>
            <person name="Merkel B.J."/>
            <person name="Hornburger P."/>
            <person name="Mueller R.-W."/>
            <person name="Bruemmer F."/>
            <person name="Labrenz M."/>
            <person name="Spormann A.M."/>
            <person name="Op Den Camp H."/>
            <person name="Overmann J."/>
            <person name="Amann R."/>
            <person name="Jetten M.S.M."/>
            <person name="Mascher T."/>
            <person name="Medema M.H."/>
            <person name="Devos D.P."/>
            <person name="Kaster A.-K."/>
            <person name="Ovreas L."/>
            <person name="Rohde M."/>
            <person name="Galperin M.Y."/>
            <person name="Jogler C."/>
        </authorList>
    </citation>
    <scope>NUCLEOTIDE SEQUENCE [LARGE SCALE GENOMIC DNA]</scope>
    <source>
        <strain evidence="12 13">V7</strain>
    </source>
</reference>
<evidence type="ECO:0000259" key="10">
    <source>
        <dbReference type="Pfam" id="PF00288"/>
    </source>
</evidence>
<dbReference type="HAMAP" id="MF_00061">
    <property type="entry name" value="IspE"/>
    <property type="match status" value="1"/>
</dbReference>
<dbReference type="InterPro" id="IPR006204">
    <property type="entry name" value="GHMP_kinase_N_dom"/>
</dbReference>
<feature type="active site" evidence="9">
    <location>
        <position position="181"/>
    </location>
</feature>
<dbReference type="GO" id="GO:0050515">
    <property type="term" value="F:4-(cytidine 5'-diphospho)-2-C-methyl-D-erythritol kinase activity"/>
    <property type="evidence" value="ECO:0007669"/>
    <property type="project" value="UniProtKB-UniRule"/>
</dbReference>
<protein>
    <recommendedName>
        <fullName evidence="3 9">4-diphosphocytidyl-2-C-methyl-D-erythritol kinase</fullName>
        <shortName evidence="9">CMK</shortName>
        <ecNumber evidence="2 9">2.7.1.148</ecNumber>
    </recommendedName>
    <alternativeName>
        <fullName evidence="8 9">4-(cytidine-5'-diphospho)-2-C-methyl-D-erythritol kinase</fullName>
    </alternativeName>
</protein>
<evidence type="ECO:0000256" key="8">
    <source>
        <dbReference type="ARBA" id="ARBA00032554"/>
    </source>
</evidence>
<keyword evidence="6 9" id="KW-0418">Kinase</keyword>
<dbReference type="OrthoDB" id="9809438at2"/>
<dbReference type="PANTHER" id="PTHR43527">
    <property type="entry name" value="4-DIPHOSPHOCYTIDYL-2-C-METHYL-D-ERYTHRITOL KINASE, CHLOROPLASTIC"/>
    <property type="match status" value="1"/>
</dbReference>
<dbReference type="InterPro" id="IPR036554">
    <property type="entry name" value="GHMP_kinase_C_sf"/>
</dbReference>
<feature type="domain" description="GHMP kinase N-terminal" evidence="10">
    <location>
        <begin position="111"/>
        <end position="186"/>
    </location>
</feature>
<dbReference type="GO" id="GO:0005524">
    <property type="term" value="F:ATP binding"/>
    <property type="evidence" value="ECO:0007669"/>
    <property type="project" value="UniProtKB-UniRule"/>
</dbReference>
<dbReference type="Pfam" id="PF08544">
    <property type="entry name" value="GHMP_kinases_C"/>
    <property type="match status" value="1"/>
</dbReference>
<evidence type="ECO:0000313" key="13">
    <source>
        <dbReference type="Proteomes" id="UP000316476"/>
    </source>
</evidence>
<dbReference type="PANTHER" id="PTHR43527:SF2">
    <property type="entry name" value="4-DIPHOSPHOCYTIDYL-2-C-METHYL-D-ERYTHRITOL KINASE, CHLOROPLASTIC"/>
    <property type="match status" value="1"/>
</dbReference>
<dbReference type="Pfam" id="PF00288">
    <property type="entry name" value="GHMP_kinases_N"/>
    <property type="match status" value="1"/>
</dbReference>
<dbReference type="Gene3D" id="3.30.70.890">
    <property type="entry name" value="GHMP kinase, C-terminal domain"/>
    <property type="match status" value="1"/>
</dbReference>
<sequence length="363" mass="38224">MSKTNASQIRMLCPAKLNLFLELCKRRDDGYHDIDTVMVAIDLVDELQIRVRQQPGISLQVDWSPSRRELAKQLGVEPSSKAALGPDAHVDPSLAPESAASLLDIPCDERNLVWRAAEAAVKHFDLDFGFEITLGKRIPAGAGMGGASSNAAMTLLAIATLVGRRGDLDSLHGLAAEIGSDVPFFLRLPPAPDPAGTVPAGTPNVSENSGASISPVAWATGRGEVLQPVPIGGRLNFVIVYPAIALSTARVYQGATVPDSPISSAPLRNSLKTLAISEIGQFMGNRLTDPARKIASRIDEIHESMWQSGLKGVQLTGSGSASFGIADTPKSAGLAAETLRQQLCPGARVMTACSLPPPAKTQT</sequence>
<evidence type="ECO:0000256" key="7">
    <source>
        <dbReference type="ARBA" id="ARBA00022840"/>
    </source>
</evidence>
<evidence type="ECO:0000256" key="2">
    <source>
        <dbReference type="ARBA" id="ARBA00012052"/>
    </source>
</evidence>
<proteinExistence type="inferred from homology"/>
<comment type="catalytic activity">
    <reaction evidence="9">
        <text>4-CDP-2-C-methyl-D-erythritol + ATP = 4-CDP-2-C-methyl-D-erythritol 2-phosphate + ADP + H(+)</text>
        <dbReference type="Rhea" id="RHEA:18437"/>
        <dbReference type="ChEBI" id="CHEBI:15378"/>
        <dbReference type="ChEBI" id="CHEBI:30616"/>
        <dbReference type="ChEBI" id="CHEBI:57823"/>
        <dbReference type="ChEBI" id="CHEBI:57919"/>
        <dbReference type="ChEBI" id="CHEBI:456216"/>
        <dbReference type="EC" id="2.7.1.148"/>
    </reaction>
</comment>
<dbReference type="EMBL" id="SJPZ01000002">
    <property type="protein sequence ID" value="TWU63096.1"/>
    <property type="molecule type" value="Genomic_DNA"/>
</dbReference>
<dbReference type="Proteomes" id="UP000316476">
    <property type="component" value="Unassembled WGS sequence"/>
</dbReference>
<dbReference type="InterPro" id="IPR013750">
    <property type="entry name" value="GHMP_kinase_C_dom"/>
</dbReference>
<evidence type="ECO:0000256" key="5">
    <source>
        <dbReference type="ARBA" id="ARBA00022741"/>
    </source>
</evidence>
<comment type="function">
    <text evidence="9">Catalyzes the phosphorylation of the position 2 hydroxy group of 4-diphosphocytidyl-2C-methyl-D-erythritol.</text>
</comment>
<dbReference type="SUPFAM" id="SSF55060">
    <property type="entry name" value="GHMP Kinase, C-terminal domain"/>
    <property type="match status" value="1"/>
</dbReference>
<keyword evidence="4 9" id="KW-0808">Transferase</keyword>
<feature type="active site" evidence="9">
    <location>
        <position position="16"/>
    </location>
</feature>